<sequence length="101" mass="11174">MSVMIFDLWNKVGKDLPPVWLDDDASLLKDLFHVLHGSATFVDIGYRQSLIQFCVEIVVGKPGFVPGFAACRERRSLAGNTSVSWDRDIKLVSTRSPPAPA</sequence>
<dbReference type="AlphaFoldDB" id="A0A7X0F833"/>
<keyword evidence="2" id="KW-1185">Reference proteome</keyword>
<organism evidence="1 2">
    <name type="scientific">Aminobacter aganoensis</name>
    <dbReference type="NCBI Taxonomy" id="83264"/>
    <lineage>
        <taxon>Bacteria</taxon>
        <taxon>Pseudomonadati</taxon>
        <taxon>Pseudomonadota</taxon>
        <taxon>Alphaproteobacteria</taxon>
        <taxon>Hyphomicrobiales</taxon>
        <taxon>Phyllobacteriaceae</taxon>
        <taxon>Aminobacter</taxon>
    </lineage>
</organism>
<proteinExistence type="predicted"/>
<dbReference type="Proteomes" id="UP000536262">
    <property type="component" value="Unassembled WGS sequence"/>
</dbReference>
<evidence type="ECO:0000313" key="2">
    <source>
        <dbReference type="Proteomes" id="UP000536262"/>
    </source>
</evidence>
<name>A0A7X0F833_9HYPH</name>
<reference evidence="1 2" key="1">
    <citation type="submission" date="2020-08" db="EMBL/GenBank/DDBJ databases">
        <title>Genomic Encyclopedia of Type Strains, Phase IV (KMG-IV): sequencing the most valuable type-strain genomes for metagenomic binning, comparative biology and taxonomic classification.</title>
        <authorList>
            <person name="Goeker M."/>
        </authorList>
    </citation>
    <scope>NUCLEOTIDE SEQUENCE [LARGE SCALE GENOMIC DNA]</scope>
    <source>
        <strain evidence="1 2">DSM 7051</strain>
    </source>
</reference>
<protein>
    <submittedName>
        <fullName evidence="1">Uncharacterized protein</fullName>
    </submittedName>
</protein>
<comment type="caution">
    <text evidence="1">The sequence shown here is derived from an EMBL/GenBank/DDBJ whole genome shotgun (WGS) entry which is preliminary data.</text>
</comment>
<accession>A0A7X0F833</accession>
<dbReference type="RefSeq" id="WP_184699636.1">
    <property type="nucleotide sequence ID" value="NZ_BAABEG010000001.1"/>
</dbReference>
<evidence type="ECO:0000313" key="1">
    <source>
        <dbReference type="EMBL" id="MBB6354849.1"/>
    </source>
</evidence>
<dbReference type="EMBL" id="JACHOU010000005">
    <property type="protein sequence ID" value="MBB6354849.1"/>
    <property type="molecule type" value="Genomic_DNA"/>
</dbReference>
<gene>
    <name evidence="1" type="ORF">GGR00_002645</name>
</gene>